<gene>
    <name evidence="1" type="ORF">SDC9_176767</name>
</gene>
<dbReference type="EMBL" id="VSSQ01079938">
    <property type="protein sequence ID" value="MPN29315.1"/>
    <property type="molecule type" value="Genomic_DNA"/>
</dbReference>
<organism evidence="1">
    <name type="scientific">bioreactor metagenome</name>
    <dbReference type="NCBI Taxonomy" id="1076179"/>
    <lineage>
        <taxon>unclassified sequences</taxon>
        <taxon>metagenomes</taxon>
        <taxon>ecological metagenomes</taxon>
    </lineage>
</organism>
<comment type="caution">
    <text evidence="1">The sequence shown here is derived from an EMBL/GenBank/DDBJ whole genome shotgun (WGS) entry which is preliminary data.</text>
</comment>
<proteinExistence type="predicted"/>
<sequence>MQLRNVAHVGYDKFDVSGIVEYGRTCYDGALVRYEGLLHRYRLLR</sequence>
<reference evidence="1" key="1">
    <citation type="submission" date="2019-08" db="EMBL/GenBank/DDBJ databases">
        <authorList>
            <person name="Kucharzyk K."/>
            <person name="Murdoch R.W."/>
            <person name="Higgins S."/>
            <person name="Loffler F."/>
        </authorList>
    </citation>
    <scope>NUCLEOTIDE SEQUENCE</scope>
</reference>
<accession>A0A645GRF5</accession>
<dbReference type="AlphaFoldDB" id="A0A645GRF5"/>
<name>A0A645GRF5_9ZZZZ</name>
<evidence type="ECO:0000313" key="1">
    <source>
        <dbReference type="EMBL" id="MPN29315.1"/>
    </source>
</evidence>
<protein>
    <submittedName>
        <fullName evidence="1">Uncharacterized protein</fullName>
    </submittedName>
</protein>